<dbReference type="EMBL" id="LR796574">
    <property type="protein sequence ID" value="CAB4152718.1"/>
    <property type="molecule type" value="Genomic_DNA"/>
</dbReference>
<organism evidence="1">
    <name type="scientific">uncultured Caudovirales phage</name>
    <dbReference type="NCBI Taxonomy" id="2100421"/>
    <lineage>
        <taxon>Viruses</taxon>
        <taxon>Duplodnaviria</taxon>
        <taxon>Heunggongvirae</taxon>
        <taxon>Uroviricota</taxon>
        <taxon>Caudoviricetes</taxon>
        <taxon>Peduoviridae</taxon>
        <taxon>Maltschvirus</taxon>
        <taxon>Maltschvirus maltsch</taxon>
    </lineage>
</organism>
<name>A0A6J5N1V5_9CAUD</name>
<dbReference type="Gene3D" id="2.60.120.1110">
    <property type="match status" value="1"/>
</dbReference>
<reference evidence="1" key="1">
    <citation type="submission" date="2020-04" db="EMBL/GenBank/DDBJ databases">
        <authorList>
            <person name="Chiriac C."/>
            <person name="Salcher M."/>
            <person name="Ghai R."/>
            <person name="Kavagutti S V."/>
        </authorList>
    </citation>
    <scope>NUCLEOTIDE SEQUENCE</scope>
</reference>
<proteinExistence type="predicted"/>
<accession>A0A6J5N1V5</accession>
<evidence type="ECO:0000313" key="1">
    <source>
        <dbReference type="EMBL" id="CAB4152718.1"/>
    </source>
</evidence>
<gene>
    <name evidence="1" type="ORF">UFOVP612_21</name>
</gene>
<protein>
    <submittedName>
        <fullName evidence="1">Uncharacterized protein</fullName>
    </submittedName>
</protein>
<sequence>MSINYNRNLQDKNFVSTVTLLAAGANTASFDLEQVEGGDITNVVFELAGPALTTAQLADTKVVTYKLEDSADGSSFATVDPLIQTTQTGAGGAGAAAKTIRFRLPANTRRYVRIAQTATATPGTLTASMVAKLLF</sequence>